<feature type="transmembrane region" description="Helical" evidence="6">
    <location>
        <begin position="85"/>
        <end position="100"/>
    </location>
</feature>
<feature type="transmembrane region" description="Helical" evidence="6">
    <location>
        <begin position="62"/>
        <end position="79"/>
    </location>
</feature>
<comment type="catalytic activity">
    <reaction evidence="1">
        <text>ATP + protein L-histidine = ADP + protein N-phospho-L-histidine.</text>
        <dbReference type="EC" id="2.7.13.3"/>
    </reaction>
</comment>
<dbReference type="Gene3D" id="3.30.565.10">
    <property type="entry name" value="Histidine kinase-like ATPase, C-terminal domain"/>
    <property type="match status" value="1"/>
</dbReference>
<dbReference type="Proteomes" id="UP000095412">
    <property type="component" value="Unassembled WGS sequence"/>
</dbReference>
<keyword evidence="6" id="KW-0812">Transmembrane</keyword>
<dbReference type="Proteomes" id="UP000095768">
    <property type="component" value="Unassembled WGS sequence"/>
</dbReference>
<evidence type="ECO:0000313" key="8">
    <source>
        <dbReference type="EMBL" id="SCT06436.1"/>
    </source>
</evidence>
<dbReference type="GO" id="GO:0000155">
    <property type="term" value="F:phosphorelay sensor kinase activity"/>
    <property type="evidence" value="ECO:0007669"/>
    <property type="project" value="InterPro"/>
</dbReference>
<dbReference type="InterPro" id="IPR050482">
    <property type="entry name" value="Sensor_HK_TwoCompSys"/>
</dbReference>
<dbReference type="AlphaFoldDB" id="A0A1D4N6U4"/>
<dbReference type="EMBL" id="FMPG01000007">
    <property type="protein sequence ID" value="SCT08849.1"/>
    <property type="molecule type" value="Genomic_DNA"/>
</dbReference>
<sequence length="364" mass="41037">MIKKLNLNVIDVSSLVYLIFIVIPLFTFDIKGSYWGYVAVFIIFTISYVSLALFSKYLSMKIIYLCLVIHYLGIMYFIYSIGPATSLYLFFSSFLLPFILKVTMKSVAFVMFLTVLLVNLLITYLVDPMSLGYLAIMYLAILLITIGNFKQRENIKIRQALEEKNKRINVLIAEQERNRIGQDLHDTLGHVFASMSLKSELAIKLLENDPGKAKAQMLEVNTMSKEALNKVRAIVNDLKIQSFEDEVKSMHALLNNANLNFKFHNVELANGINPSKQSLLAMLLREAINNILKHAQATSVEGYLTESPEDIILVIEDNGVGIDNLQTDDLKSIKTRVALMHGSLDVKSVNGLCLTVKIPRGETQ</sequence>
<feature type="domain" description="Signal transduction histidine kinase subgroup 3 dimerisation and phosphoacceptor" evidence="7">
    <location>
        <begin position="176"/>
        <end position="239"/>
    </location>
</feature>
<feature type="transmembrane region" description="Helical" evidence="6">
    <location>
        <begin position="34"/>
        <end position="55"/>
    </location>
</feature>
<evidence type="ECO:0000256" key="3">
    <source>
        <dbReference type="ARBA" id="ARBA00022679"/>
    </source>
</evidence>
<evidence type="ECO:0000313" key="9">
    <source>
        <dbReference type="EMBL" id="SCT08849.1"/>
    </source>
</evidence>
<reference evidence="8 10" key="1">
    <citation type="submission" date="2016-09" db="EMBL/GenBank/DDBJ databases">
        <authorList>
            <consortium name="Pathogen Informatics"/>
            <person name="Sun Q."/>
            <person name="Inoue M."/>
        </authorList>
    </citation>
    <scope>NUCLEOTIDE SEQUENCE [LARGE SCALE GENOMIC DNA]</scope>
    <source>
        <strain evidence="8 10">82C</strain>
    </source>
</reference>
<keyword evidence="5" id="KW-0902">Two-component regulatory system</keyword>
<evidence type="ECO:0000256" key="5">
    <source>
        <dbReference type="ARBA" id="ARBA00023012"/>
    </source>
</evidence>
<evidence type="ECO:0000256" key="2">
    <source>
        <dbReference type="ARBA" id="ARBA00012438"/>
    </source>
</evidence>
<dbReference type="EC" id="2.7.13.3" evidence="2"/>
<keyword evidence="6" id="KW-1133">Transmembrane helix</keyword>
<dbReference type="Pfam" id="PF07730">
    <property type="entry name" value="HisKA_3"/>
    <property type="match status" value="1"/>
</dbReference>
<dbReference type="InterPro" id="IPR011712">
    <property type="entry name" value="Sig_transdc_His_kin_sub3_dim/P"/>
</dbReference>
<name>A0A1D4N6U4_9STAP</name>
<dbReference type="Gene3D" id="1.20.5.1930">
    <property type="match status" value="1"/>
</dbReference>
<evidence type="ECO:0000256" key="6">
    <source>
        <dbReference type="SAM" id="Phobius"/>
    </source>
</evidence>
<feature type="transmembrane region" description="Helical" evidence="6">
    <location>
        <begin position="107"/>
        <end position="125"/>
    </location>
</feature>
<gene>
    <name evidence="9" type="primary">desK</name>
    <name evidence="9" type="ORF">SAMEA2297795_01747</name>
    <name evidence="8" type="ORF">SAMEA2297796_01680</name>
</gene>
<feature type="transmembrane region" description="Helical" evidence="6">
    <location>
        <begin position="7"/>
        <end position="28"/>
    </location>
</feature>
<dbReference type="CDD" id="cd16917">
    <property type="entry name" value="HATPase_UhpB-NarQ-NarX-like"/>
    <property type="match status" value="1"/>
</dbReference>
<organism evidence="9 11">
    <name type="scientific">Staphylococcus caeli</name>
    <dbReference type="NCBI Taxonomy" id="2201815"/>
    <lineage>
        <taxon>Bacteria</taxon>
        <taxon>Bacillati</taxon>
        <taxon>Bacillota</taxon>
        <taxon>Bacilli</taxon>
        <taxon>Bacillales</taxon>
        <taxon>Staphylococcaceae</taxon>
        <taxon>Staphylococcus</taxon>
    </lineage>
</organism>
<dbReference type="PANTHER" id="PTHR24421">
    <property type="entry name" value="NITRATE/NITRITE SENSOR PROTEIN NARX-RELATED"/>
    <property type="match status" value="1"/>
</dbReference>
<dbReference type="RefSeq" id="WP_069995821.1">
    <property type="nucleotide sequence ID" value="NZ_FMPG01000007.1"/>
</dbReference>
<keyword evidence="4 9" id="KW-0418">Kinase</keyword>
<evidence type="ECO:0000256" key="1">
    <source>
        <dbReference type="ARBA" id="ARBA00000085"/>
    </source>
</evidence>
<dbReference type="GO" id="GO:0046983">
    <property type="term" value="F:protein dimerization activity"/>
    <property type="evidence" value="ECO:0007669"/>
    <property type="project" value="InterPro"/>
</dbReference>
<proteinExistence type="predicted"/>
<keyword evidence="3 9" id="KW-0808">Transferase</keyword>
<dbReference type="InterPro" id="IPR036890">
    <property type="entry name" value="HATPase_C_sf"/>
</dbReference>
<evidence type="ECO:0000256" key="4">
    <source>
        <dbReference type="ARBA" id="ARBA00022777"/>
    </source>
</evidence>
<evidence type="ECO:0000313" key="11">
    <source>
        <dbReference type="Proteomes" id="UP000095768"/>
    </source>
</evidence>
<protein>
    <recommendedName>
        <fullName evidence="2">histidine kinase</fullName>
        <ecNumber evidence="2">2.7.13.3</ecNumber>
    </recommendedName>
</protein>
<dbReference type="PANTHER" id="PTHR24421:SF63">
    <property type="entry name" value="SENSOR HISTIDINE KINASE DESK"/>
    <property type="match status" value="1"/>
</dbReference>
<keyword evidence="6" id="KW-0472">Membrane</keyword>
<feature type="transmembrane region" description="Helical" evidence="6">
    <location>
        <begin position="131"/>
        <end position="149"/>
    </location>
</feature>
<dbReference type="EMBL" id="FMPI01000011">
    <property type="protein sequence ID" value="SCT06436.1"/>
    <property type="molecule type" value="Genomic_DNA"/>
</dbReference>
<evidence type="ECO:0000259" key="7">
    <source>
        <dbReference type="Pfam" id="PF07730"/>
    </source>
</evidence>
<keyword evidence="10" id="KW-1185">Reference proteome</keyword>
<reference evidence="9 11" key="2">
    <citation type="submission" date="2016-09" db="EMBL/GenBank/DDBJ databases">
        <authorList>
            <consortium name="Pathogen Informatics"/>
        </authorList>
    </citation>
    <scope>NUCLEOTIDE SEQUENCE [LARGE SCALE GENOMIC DNA]</scope>
    <source>
        <strain evidence="9 11">82B</strain>
    </source>
</reference>
<dbReference type="OrthoDB" id="9797605at2"/>
<dbReference type="GO" id="GO:0016020">
    <property type="term" value="C:membrane"/>
    <property type="evidence" value="ECO:0007669"/>
    <property type="project" value="InterPro"/>
</dbReference>
<evidence type="ECO:0000313" key="10">
    <source>
        <dbReference type="Proteomes" id="UP000095412"/>
    </source>
</evidence>
<dbReference type="SUPFAM" id="SSF55874">
    <property type="entry name" value="ATPase domain of HSP90 chaperone/DNA topoisomerase II/histidine kinase"/>
    <property type="match status" value="1"/>
</dbReference>
<accession>A0A1D4N6U4</accession>